<dbReference type="InterPro" id="IPR010920">
    <property type="entry name" value="LSM_dom_sf"/>
</dbReference>
<evidence type="ECO:0000256" key="2">
    <source>
        <dbReference type="ARBA" id="ARBA00022692"/>
    </source>
</evidence>
<evidence type="ECO:0000256" key="1">
    <source>
        <dbReference type="ARBA" id="ARBA00004370"/>
    </source>
</evidence>
<keyword evidence="4 5" id="KW-0472">Membrane</keyword>
<evidence type="ECO:0000256" key="5">
    <source>
        <dbReference type="SAM" id="Phobius"/>
    </source>
</evidence>
<dbReference type="Gene3D" id="2.30.30.60">
    <property type="match status" value="1"/>
</dbReference>
<dbReference type="GO" id="GO:0016020">
    <property type="term" value="C:membrane"/>
    <property type="evidence" value="ECO:0007669"/>
    <property type="project" value="UniProtKB-SubCell"/>
</dbReference>
<gene>
    <name evidence="7" type="ORF">JCM31447_11560</name>
</gene>
<dbReference type="RefSeq" id="WP_130607429.1">
    <property type="nucleotide sequence ID" value="NZ_AP019368.1"/>
</dbReference>
<dbReference type="Proteomes" id="UP000291236">
    <property type="component" value="Chromosome"/>
</dbReference>
<dbReference type="InterPro" id="IPR023408">
    <property type="entry name" value="MscS_beta-dom_sf"/>
</dbReference>
<dbReference type="KEGG" id="sbf:JCM31447_11560"/>
<dbReference type="GO" id="GO:0008381">
    <property type="term" value="F:mechanosensitive monoatomic ion channel activity"/>
    <property type="evidence" value="ECO:0007669"/>
    <property type="project" value="InterPro"/>
</dbReference>
<dbReference type="PANTHER" id="PTHR30221">
    <property type="entry name" value="SMALL-CONDUCTANCE MECHANOSENSITIVE CHANNEL"/>
    <property type="match status" value="1"/>
</dbReference>
<dbReference type="InterPro" id="IPR045275">
    <property type="entry name" value="MscS_archaea/bacteria_type"/>
</dbReference>
<dbReference type="InterPro" id="IPR006685">
    <property type="entry name" value="MscS_channel_2nd"/>
</dbReference>
<evidence type="ECO:0000256" key="4">
    <source>
        <dbReference type="ARBA" id="ARBA00023136"/>
    </source>
</evidence>
<keyword evidence="3 5" id="KW-1133">Transmembrane helix</keyword>
<name>A0A4P2VL92_FLUSA</name>
<comment type="subcellular location">
    <subcellularLocation>
        <location evidence="1">Membrane</location>
    </subcellularLocation>
</comment>
<sequence length="289" mass="32795">MYEFFQDKYYVQNIFTSVVVFITLLAIRFLVVRQITQLKISPAESKINITVRVKNAFIVIIFFSLITIWSNELKTIALSFVAIAAALAIATKEFILCFVGGFYKWVAKPFSVGDRIEIATFRGDVVDYKFLTTTLLEIGPTGQLSQYTGRTLVIPNSLYLTFSVSRESHNEKYVFHSFTVPIANTQDWRQCESLLLFAAKEITTPFLTEAKKFFNSKNNAFVLGPASIDPRISLVLPSPERIDLVVRIPCPCMQTNRTQQAILRRYLELAAQEVKINSDLRTGASIFDN</sequence>
<dbReference type="SUPFAM" id="SSF50182">
    <property type="entry name" value="Sm-like ribonucleoproteins"/>
    <property type="match status" value="1"/>
</dbReference>
<feature type="transmembrane region" description="Helical" evidence="5">
    <location>
        <begin position="12"/>
        <end position="32"/>
    </location>
</feature>
<accession>A0A4P2VL92</accession>
<protein>
    <submittedName>
        <fullName evidence="7">Mechanosensitive ion channel family protein</fullName>
    </submittedName>
</protein>
<reference evidence="7 8" key="1">
    <citation type="submission" date="2018-12" db="EMBL/GenBank/DDBJ databases">
        <title>Rubrispira sanarue gen. nov., sp., nov., a member of the order Silvanigrellales, isolated from a brackish lake in Hamamatsu Japan.</title>
        <authorList>
            <person name="Maejima Y."/>
            <person name="Iino T."/>
            <person name="Muraguchi Y."/>
            <person name="Fukuda K."/>
            <person name="Nojiri H."/>
            <person name="Ohkuma M."/>
            <person name="Moriuchi R."/>
            <person name="Dohra H."/>
            <person name="Kimbara K."/>
            <person name="Shintani M."/>
        </authorList>
    </citation>
    <scope>NUCLEOTIDE SEQUENCE [LARGE SCALE GENOMIC DNA]</scope>
    <source>
        <strain evidence="7 8">RF1110005</strain>
    </source>
</reference>
<keyword evidence="2 5" id="KW-0812">Transmembrane</keyword>
<keyword evidence="8" id="KW-1185">Reference proteome</keyword>
<organism evidence="7 8">
    <name type="scientific">Fluviispira sanaruensis</name>
    <dbReference type="NCBI Taxonomy" id="2493639"/>
    <lineage>
        <taxon>Bacteria</taxon>
        <taxon>Pseudomonadati</taxon>
        <taxon>Bdellovibrionota</taxon>
        <taxon>Oligoflexia</taxon>
        <taxon>Silvanigrellales</taxon>
        <taxon>Silvanigrellaceae</taxon>
        <taxon>Fluviispira</taxon>
    </lineage>
</organism>
<evidence type="ECO:0000313" key="7">
    <source>
        <dbReference type="EMBL" id="BBH52714.1"/>
    </source>
</evidence>
<proteinExistence type="predicted"/>
<evidence type="ECO:0000256" key="3">
    <source>
        <dbReference type="ARBA" id="ARBA00022989"/>
    </source>
</evidence>
<feature type="transmembrane region" description="Helical" evidence="5">
    <location>
        <begin position="53"/>
        <end position="70"/>
    </location>
</feature>
<dbReference type="OrthoDB" id="9775421at2"/>
<dbReference type="EMBL" id="AP019368">
    <property type="protein sequence ID" value="BBH52714.1"/>
    <property type="molecule type" value="Genomic_DNA"/>
</dbReference>
<dbReference type="AlphaFoldDB" id="A0A4P2VL92"/>
<feature type="domain" description="Mechanosensitive ion channel MscS" evidence="6">
    <location>
        <begin position="98"/>
        <end position="161"/>
    </location>
</feature>
<dbReference type="PANTHER" id="PTHR30221:SF1">
    <property type="entry name" value="SMALL-CONDUCTANCE MECHANOSENSITIVE CHANNEL"/>
    <property type="match status" value="1"/>
</dbReference>
<dbReference type="Pfam" id="PF00924">
    <property type="entry name" value="MS_channel_2nd"/>
    <property type="match status" value="1"/>
</dbReference>
<evidence type="ECO:0000313" key="8">
    <source>
        <dbReference type="Proteomes" id="UP000291236"/>
    </source>
</evidence>
<evidence type="ECO:0000259" key="6">
    <source>
        <dbReference type="Pfam" id="PF00924"/>
    </source>
</evidence>
<feature type="transmembrane region" description="Helical" evidence="5">
    <location>
        <begin position="76"/>
        <end position="103"/>
    </location>
</feature>